<keyword evidence="4 8" id="KW-0812">Transmembrane</keyword>
<keyword evidence="6 8" id="KW-0472">Membrane</keyword>
<comment type="similarity">
    <text evidence="2">Belongs to the CRT-like transporter family.</text>
</comment>
<keyword evidence="3" id="KW-0813">Transport</keyword>
<dbReference type="InterPro" id="IPR013936">
    <property type="entry name" value="CRT-like"/>
</dbReference>
<evidence type="ECO:0000256" key="6">
    <source>
        <dbReference type="ARBA" id="ARBA00023136"/>
    </source>
</evidence>
<dbReference type="GO" id="GO:0016020">
    <property type="term" value="C:membrane"/>
    <property type="evidence" value="ECO:0007669"/>
    <property type="project" value="UniProtKB-SubCell"/>
</dbReference>
<feature type="compositionally biased region" description="Polar residues" evidence="7">
    <location>
        <begin position="1"/>
        <end position="17"/>
    </location>
</feature>
<feature type="transmembrane region" description="Helical" evidence="8">
    <location>
        <begin position="167"/>
        <end position="189"/>
    </location>
</feature>
<sequence>MSNHLDLSASTSKQPPSSGARDWRGSAMGEPTTVVVFSLKGTRGSTWLAGAGVDEYPRSSQPIDCVADGIETCEPLFHRSNVAPTSSTNAGGVAGSSLVSRDDSPRSKTDSRQANGSNADQMLSGVDFVWPALMIASSAFQAGASIIKEFIFTDAATRLKGRSLDLFVVNSLGSGFQALFVLFFLPFLTKVKGIPFEQLPSYLKSGAGCFLNFGANALGILLDS</sequence>
<evidence type="ECO:0000256" key="2">
    <source>
        <dbReference type="ARBA" id="ARBA00006690"/>
    </source>
</evidence>
<dbReference type="EMBL" id="OIVN01000386">
    <property type="protein sequence ID" value="SPC79412.1"/>
    <property type="molecule type" value="Genomic_DNA"/>
</dbReference>
<accession>A0A2N9EX55</accession>
<evidence type="ECO:0000256" key="4">
    <source>
        <dbReference type="ARBA" id="ARBA00022692"/>
    </source>
</evidence>
<comment type="subcellular location">
    <subcellularLocation>
        <location evidence="1">Membrane</location>
        <topology evidence="1">Multi-pass membrane protein</topology>
    </subcellularLocation>
</comment>
<proteinExistence type="inferred from homology"/>
<evidence type="ECO:0000256" key="7">
    <source>
        <dbReference type="SAM" id="MobiDB-lite"/>
    </source>
</evidence>
<organism evidence="9">
    <name type="scientific">Fagus sylvatica</name>
    <name type="common">Beechnut</name>
    <dbReference type="NCBI Taxonomy" id="28930"/>
    <lineage>
        <taxon>Eukaryota</taxon>
        <taxon>Viridiplantae</taxon>
        <taxon>Streptophyta</taxon>
        <taxon>Embryophyta</taxon>
        <taxon>Tracheophyta</taxon>
        <taxon>Spermatophyta</taxon>
        <taxon>Magnoliopsida</taxon>
        <taxon>eudicotyledons</taxon>
        <taxon>Gunneridae</taxon>
        <taxon>Pentapetalae</taxon>
        <taxon>rosids</taxon>
        <taxon>fabids</taxon>
        <taxon>Fagales</taxon>
        <taxon>Fagaceae</taxon>
        <taxon>Fagus</taxon>
    </lineage>
</organism>
<feature type="region of interest" description="Disordered" evidence="7">
    <location>
        <begin position="84"/>
        <end position="118"/>
    </location>
</feature>
<evidence type="ECO:0000256" key="3">
    <source>
        <dbReference type="ARBA" id="ARBA00022448"/>
    </source>
</evidence>
<keyword evidence="5 8" id="KW-1133">Transmembrane helix</keyword>
<feature type="region of interest" description="Disordered" evidence="7">
    <location>
        <begin position="1"/>
        <end position="27"/>
    </location>
</feature>
<evidence type="ECO:0000313" key="9">
    <source>
        <dbReference type="EMBL" id="SPC79412.1"/>
    </source>
</evidence>
<feature type="compositionally biased region" description="Basic and acidic residues" evidence="7">
    <location>
        <begin position="100"/>
        <end position="111"/>
    </location>
</feature>
<reference evidence="9" key="1">
    <citation type="submission" date="2018-02" db="EMBL/GenBank/DDBJ databases">
        <authorList>
            <person name="Cohen D.B."/>
            <person name="Kent A.D."/>
        </authorList>
    </citation>
    <scope>NUCLEOTIDE SEQUENCE</scope>
</reference>
<evidence type="ECO:0000256" key="5">
    <source>
        <dbReference type="ARBA" id="ARBA00022989"/>
    </source>
</evidence>
<dbReference type="PANTHER" id="PTHR31326">
    <property type="entry name" value="PROTEIN CLT2, CHLOROPLASTIC"/>
    <property type="match status" value="1"/>
</dbReference>
<gene>
    <name evidence="9" type="ORF">FSB_LOCUS7294</name>
</gene>
<dbReference type="PANTHER" id="PTHR31326:SF1">
    <property type="entry name" value="PROTEIN CLT2, CHLOROPLASTIC"/>
    <property type="match status" value="1"/>
</dbReference>
<protein>
    <submittedName>
        <fullName evidence="9">Uncharacterized protein</fullName>
    </submittedName>
</protein>
<dbReference type="AlphaFoldDB" id="A0A2N9EX55"/>
<name>A0A2N9EX55_FAGSY</name>
<evidence type="ECO:0000256" key="8">
    <source>
        <dbReference type="SAM" id="Phobius"/>
    </source>
</evidence>
<evidence type="ECO:0000256" key="1">
    <source>
        <dbReference type="ARBA" id="ARBA00004141"/>
    </source>
</evidence>